<name>A0A7J8MHW8_9ROSI</name>
<evidence type="ECO:0000259" key="5">
    <source>
        <dbReference type="PROSITE" id="PS50158"/>
    </source>
</evidence>
<feature type="compositionally biased region" description="Basic and acidic residues" evidence="4">
    <location>
        <begin position="172"/>
        <end position="265"/>
    </location>
</feature>
<comment type="subcellular location">
    <subcellularLocation>
        <location evidence="1">Nucleus</location>
    </subcellularLocation>
</comment>
<dbReference type="GO" id="GO:0005634">
    <property type="term" value="C:nucleus"/>
    <property type="evidence" value="ECO:0007669"/>
    <property type="project" value="UniProtKB-SubCell"/>
</dbReference>
<dbReference type="GO" id="GO:0008270">
    <property type="term" value="F:zinc ion binding"/>
    <property type="evidence" value="ECO:0007669"/>
    <property type="project" value="UniProtKB-KW"/>
</dbReference>
<feature type="compositionally biased region" description="Basic and acidic residues" evidence="4">
    <location>
        <begin position="59"/>
        <end position="76"/>
    </location>
</feature>
<evidence type="ECO:0000313" key="7">
    <source>
        <dbReference type="Proteomes" id="UP000593572"/>
    </source>
</evidence>
<dbReference type="PROSITE" id="PS50158">
    <property type="entry name" value="ZF_CCHC"/>
    <property type="match status" value="1"/>
</dbReference>
<evidence type="ECO:0000256" key="3">
    <source>
        <dbReference type="PROSITE-ProRule" id="PRU00047"/>
    </source>
</evidence>
<evidence type="ECO:0000313" key="6">
    <source>
        <dbReference type="EMBL" id="MBA0564307.1"/>
    </source>
</evidence>
<dbReference type="AlphaFoldDB" id="A0A7J8MHW8"/>
<dbReference type="PANTHER" id="PTHR45843">
    <property type="entry name" value="PEPTIDYL-PROLYL CIS-TRANS ISOMERASE-LIKE 4"/>
    <property type="match status" value="1"/>
</dbReference>
<evidence type="ECO:0000256" key="4">
    <source>
        <dbReference type="SAM" id="MobiDB-lite"/>
    </source>
</evidence>
<feature type="non-terminal residue" evidence="6">
    <location>
        <position position="271"/>
    </location>
</feature>
<dbReference type="InterPro" id="IPR001878">
    <property type="entry name" value="Znf_CCHC"/>
</dbReference>
<dbReference type="PANTHER" id="PTHR45843:SF1">
    <property type="entry name" value="PEPTIDYL-PROLYL CIS-TRANS ISOMERASE-LIKE 4"/>
    <property type="match status" value="1"/>
</dbReference>
<dbReference type="InterPro" id="IPR035542">
    <property type="entry name" value="CRIP"/>
</dbReference>
<dbReference type="GO" id="GO:0003676">
    <property type="term" value="F:nucleic acid binding"/>
    <property type="evidence" value="ECO:0007669"/>
    <property type="project" value="InterPro"/>
</dbReference>
<dbReference type="Proteomes" id="UP000593572">
    <property type="component" value="Unassembled WGS sequence"/>
</dbReference>
<gene>
    <name evidence="6" type="ORF">Golob_009257</name>
</gene>
<evidence type="ECO:0000256" key="1">
    <source>
        <dbReference type="ARBA" id="ARBA00004123"/>
    </source>
</evidence>
<keyword evidence="7" id="KW-1185">Reference proteome</keyword>
<keyword evidence="3" id="KW-0479">Metal-binding</keyword>
<proteinExistence type="predicted"/>
<dbReference type="SMART" id="SM00343">
    <property type="entry name" value="ZnF_C2HC"/>
    <property type="match status" value="1"/>
</dbReference>
<organism evidence="6 7">
    <name type="scientific">Gossypium lobatum</name>
    <dbReference type="NCBI Taxonomy" id="34289"/>
    <lineage>
        <taxon>Eukaryota</taxon>
        <taxon>Viridiplantae</taxon>
        <taxon>Streptophyta</taxon>
        <taxon>Embryophyta</taxon>
        <taxon>Tracheophyta</taxon>
        <taxon>Spermatophyta</taxon>
        <taxon>Magnoliopsida</taxon>
        <taxon>eudicotyledons</taxon>
        <taxon>Gunneridae</taxon>
        <taxon>Pentapetalae</taxon>
        <taxon>rosids</taxon>
        <taxon>malvids</taxon>
        <taxon>Malvales</taxon>
        <taxon>Malvaceae</taxon>
        <taxon>Malvoideae</taxon>
        <taxon>Gossypium</taxon>
    </lineage>
</organism>
<feature type="domain" description="CCHC-type" evidence="5">
    <location>
        <begin position="3"/>
        <end position="16"/>
    </location>
</feature>
<dbReference type="EMBL" id="JABEZX010000009">
    <property type="protein sequence ID" value="MBA0564307.1"/>
    <property type="molecule type" value="Genomic_DNA"/>
</dbReference>
<protein>
    <recommendedName>
        <fullName evidence="5">CCHC-type domain-containing protein</fullName>
    </recommendedName>
</protein>
<accession>A0A7J8MHW8</accession>
<reference evidence="6 7" key="1">
    <citation type="journal article" date="2019" name="Genome Biol. Evol.">
        <title>Insights into the evolution of the New World diploid cottons (Gossypium, subgenus Houzingenia) based on genome sequencing.</title>
        <authorList>
            <person name="Grover C.E."/>
            <person name="Arick M.A. 2nd"/>
            <person name="Thrash A."/>
            <person name="Conover J.L."/>
            <person name="Sanders W.S."/>
            <person name="Peterson D.G."/>
            <person name="Frelichowski J.E."/>
            <person name="Scheffler J.A."/>
            <person name="Scheffler B.E."/>
            <person name="Wendel J.F."/>
        </authorList>
    </citation>
    <scope>NUCLEOTIDE SEQUENCE [LARGE SCALE GENOMIC DNA]</scope>
    <source>
        <strain evidence="6">157</strain>
        <tissue evidence="6">Leaf</tissue>
    </source>
</reference>
<dbReference type="Pfam" id="PF00098">
    <property type="entry name" value="zf-CCHC"/>
    <property type="match status" value="1"/>
</dbReference>
<sequence>GGCFKCGAIDHVAKDCTGGPSTQLQNSKYILKDENAQHGGDNSSRYEMVFDGDAPETPRQGKMDLSHEFDGNERGYKINRNSSHTMEGKDFNDKDKQRNRSRDYRADMSRSGGWRDEKHLKDQFDGERHVDRQRGRDEQSHRKSSSDIRGDDRRGDAGNRKRYADDNSPPNRRQDEHRKRSRDDDAYTDKKGESDYLKKYADSNRRDSRNELSYRRSANDHGHKDRREERTDRHRRTESDDDHDRDRRWHRRTESDDDHDRDKRSRGDRKR</sequence>
<keyword evidence="3" id="KW-0863">Zinc-finger</keyword>
<keyword evidence="3" id="KW-0862">Zinc</keyword>
<keyword evidence="2" id="KW-0539">Nucleus</keyword>
<evidence type="ECO:0000256" key="2">
    <source>
        <dbReference type="ARBA" id="ARBA00023242"/>
    </source>
</evidence>
<feature type="compositionally biased region" description="Basic and acidic residues" evidence="4">
    <location>
        <begin position="86"/>
        <end position="165"/>
    </location>
</feature>
<feature type="region of interest" description="Disordered" evidence="4">
    <location>
        <begin position="34"/>
        <end position="271"/>
    </location>
</feature>
<comment type="caution">
    <text evidence="6">The sequence shown here is derived from an EMBL/GenBank/DDBJ whole genome shotgun (WGS) entry which is preliminary data.</text>
</comment>